<evidence type="ECO:0000313" key="2">
    <source>
        <dbReference type="EMBL" id="TXD39766.1"/>
    </source>
</evidence>
<sequence length="699" mass="79930">MNTGTVQGFWHAPNFLLGVLGGAFGQRGRKAYIRAQPPAFQNVNDGIRRAPSSYARLHYYAALSFDFHADDGRRRLCRFRVIPLDGGEESGLPDTQDRQEPWNERRRPQEWKSPDHLRREYHQRLTQQGSIEYQLQIQIHECAPQDTQAIYNIGRAWHPETHPWMDLGRLTLTEPLSSSTTESLRFRVSHLPPALSLPEPLSPIDYRSIGWMRARIYPVVQSWRALLQRTRVSLGLGMPVQWDRPKLAVWKRFRTPRTATFAIPLSSAKHQKVQALLRSSREQWYETLPDITTLHSLRFCVLDADDSEAQPMLMINTVYDGELRDHLDELIFDSSELFGDVLKAVIRGPSSNPHRLREWLLKTSLKENAFYVGAVGQTRSEILENQRLRLRLHDELSAHDGLLRSMDPEAIRQHLLRVILDAAPYEGLPQAPSAALSLLARARAGLDLVYSLANPVSGLLARDILRWVGRRPLQKRVLLGLALIPWGLYTALPTLVILTLIRLLEAREPDAQPAELSPERLAQLEASEDHRLMNNLTFLAPVKGSRLRRMLLRIILNGAERGSRHLWVDGELAGIDTIHFARFLSLDGGRRLLFMSDYDGTWRRYLGDFLGPGSRAVVPIWSNLAGCPKTRWLFKTTPDFASAFLRFTRAQQIEPLLWFCAYPNVSMPNKLSNKALRDGLFQPSMTRDDAQLWLDLLNR</sequence>
<dbReference type="OrthoDB" id="5489508at2"/>
<dbReference type="Gene3D" id="2.40.180.10">
    <property type="entry name" value="Catalase core domain"/>
    <property type="match status" value="1"/>
</dbReference>
<dbReference type="RefSeq" id="WP_146973545.1">
    <property type="nucleotide sequence ID" value="NZ_VOSL01000025.1"/>
</dbReference>
<comment type="caution">
    <text evidence="2">The sequence shown here is derived from an EMBL/GenBank/DDBJ whole genome shotgun (WGS) entry which is preliminary data.</text>
</comment>
<name>A0A5C6XL38_9DELT</name>
<dbReference type="InterPro" id="IPR020835">
    <property type="entry name" value="Catalase_sf"/>
</dbReference>
<dbReference type="GO" id="GO:0020037">
    <property type="term" value="F:heme binding"/>
    <property type="evidence" value="ECO:0007669"/>
    <property type="project" value="InterPro"/>
</dbReference>
<keyword evidence="2" id="KW-0575">Peroxidase</keyword>
<dbReference type="EMBL" id="VOSL01000025">
    <property type="protein sequence ID" value="TXD39766.1"/>
    <property type="molecule type" value="Genomic_DNA"/>
</dbReference>
<organism evidence="2 3">
    <name type="scientific">Lujinxingia vulgaris</name>
    <dbReference type="NCBI Taxonomy" id="2600176"/>
    <lineage>
        <taxon>Bacteria</taxon>
        <taxon>Deltaproteobacteria</taxon>
        <taxon>Bradymonadales</taxon>
        <taxon>Lujinxingiaceae</taxon>
        <taxon>Lujinxingia</taxon>
    </lineage>
</organism>
<reference evidence="2 3" key="1">
    <citation type="submission" date="2019-08" db="EMBL/GenBank/DDBJ databases">
        <title>Bradymonadales sp. TMQ2.</title>
        <authorList>
            <person name="Liang Q."/>
        </authorList>
    </citation>
    <scope>NUCLEOTIDE SEQUENCE [LARGE SCALE GENOMIC DNA]</scope>
    <source>
        <strain evidence="2 3">TMQ2</strain>
    </source>
</reference>
<feature type="region of interest" description="Disordered" evidence="1">
    <location>
        <begin position="88"/>
        <end position="116"/>
    </location>
</feature>
<dbReference type="EC" id="1.11.1.6" evidence="2"/>
<keyword evidence="2" id="KW-0560">Oxidoreductase</keyword>
<proteinExistence type="predicted"/>
<dbReference type="SUPFAM" id="SSF56634">
    <property type="entry name" value="Heme-dependent catalase-like"/>
    <property type="match status" value="1"/>
</dbReference>
<evidence type="ECO:0000313" key="3">
    <source>
        <dbReference type="Proteomes" id="UP000321046"/>
    </source>
</evidence>
<gene>
    <name evidence="2" type="ORF">FRC96_05705</name>
</gene>
<dbReference type="Proteomes" id="UP000321046">
    <property type="component" value="Unassembled WGS sequence"/>
</dbReference>
<dbReference type="GO" id="GO:0004096">
    <property type="term" value="F:catalase activity"/>
    <property type="evidence" value="ECO:0007669"/>
    <property type="project" value="UniProtKB-EC"/>
</dbReference>
<accession>A0A5C6XL38</accession>
<dbReference type="AlphaFoldDB" id="A0A5C6XL38"/>
<evidence type="ECO:0000256" key="1">
    <source>
        <dbReference type="SAM" id="MobiDB-lite"/>
    </source>
</evidence>
<feature type="compositionally biased region" description="Basic and acidic residues" evidence="1">
    <location>
        <begin position="95"/>
        <end position="116"/>
    </location>
</feature>
<protein>
    <submittedName>
        <fullName evidence="2">Catalase</fullName>
        <ecNumber evidence="2">1.11.1.6</ecNumber>
    </submittedName>
</protein>